<dbReference type="Gene3D" id="6.10.140.1400">
    <property type="match status" value="1"/>
</dbReference>
<keyword evidence="10" id="KW-0511">Multifunctional enzyme</keyword>
<keyword evidence="21" id="KW-1185">Reference proteome</keyword>
<dbReference type="SMART" id="SM00827">
    <property type="entry name" value="PKS_AT"/>
    <property type="match status" value="1"/>
</dbReference>
<dbReference type="GO" id="GO:0005835">
    <property type="term" value="C:fatty acid synthase complex"/>
    <property type="evidence" value="ECO:0007669"/>
    <property type="project" value="UniProtKB-UniRule"/>
</dbReference>
<feature type="active site" description="For acetyltransferase activity" evidence="18">
    <location>
        <position position="314"/>
    </location>
</feature>
<evidence type="ECO:0000256" key="11">
    <source>
        <dbReference type="ARBA" id="ARBA00033756"/>
    </source>
</evidence>
<dbReference type="Gene3D" id="3.30.70.2430">
    <property type="match status" value="1"/>
</dbReference>
<evidence type="ECO:0000256" key="17">
    <source>
        <dbReference type="PIRNR" id="PIRNR005562"/>
    </source>
</evidence>
<dbReference type="Gene3D" id="3.10.129.10">
    <property type="entry name" value="Hotdog Thioesterase"/>
    <property type="match status" value="1"/>
</dbReference>
<feature type="active site" description="For malonyltransferase activity" evidence="18">
    <location>
        <position position="1853"/>
    </location>
</feature>
<evidence type="ECO:0000256" key="14">
    <source>
        <dbReference type="ARBA" id="ARBA00048536"/>
    </source>
</evidence>
<dbReference type="InterPro" id="IPR013565">
    <property type="entry name" value="Fas1/AflB-like_central"/>
</dbReference>
<evidence type="ECO:0000256" key="18">
    <source>
        <dbReference type="PIRSR" id="PIRSR005562-1"/>
    </source>
</evidence>
<dbReference type="InterPro" id="IPR001227">
    <property type="entry name" value="Ac_transferase_dom_sf"/>
</dbReference>
<dbReference type="InterPro" id="IPR002539">
    <property type="entry name" value="MaoC-like_dom"/>
</dbReference>
<dbReference type="Gene3D" id="6.10.60.10">
    <property type="match status" value="1"/>
</dbReference>
<dbReference type="InterPro" id="IPR016035">
    <property type="entry name" value="Acyl_Trfase/lysoPLipase"/>
</dbReference>
<evidence type="ECO:0000256" key="7">
    <source>
        <dbReference type="ARBA" id="ARBA00023002"/>
    </source>
</evidence>
<dbReference type="Gene3D" id="2.40.128.700">
    <property type="match status" value="1"/>
</dbReference>
<dbReference type="Pfam" id="PF17828">
    <property type="entry name" value="FAS_N"/>
    <property type="match status" value="1"/>
</dbReference>
<evidence type="ECO:0000256" key="16">
    <source>
        <dbReference type="ARBA" id="ARBA00048835"/>
    </source>
</evidence>
<dbReference type="FunFam" id="3.40.366.10:FF:000006">
    <property type="entry name" value="Fatty acid synthase beta subunit dehydratase"/>
    <property type="match status" value="1"/>
</dbReference>
<dbReference type="GO" id="GO:0004318">
    <property type="term" value="F:enoyl-[acyl-carrier-protein] reductase (NADH) activity"/>
    <property type="evidence" value="ECO:0007669"/>
    <property type="project" value="UniProtKB-UniRule"/>
</dbReference>
<dbReference type="GO" id="GO:0004314">
    <property type="term" value="F:[acyl-carrier-protein] S-malonyltransferase activity"/>
    <property type="evidence" value="ECO:0007669"/>
    <property type="project" value="UniProtKB-EC"/>
</dbReference>
<dbReference type="FunFam" id="3.20.20.70:FF:000078">
    <property type="entry name" value="Fatty acid synthase beta subunit dehydratase"/>
    <property type="match status" value="1"/>
</dbReference>
<comment type="catalytic activity">
    <reaction evidence="15">
        <text>a 2,3-saturated acyl-[ACP] + NAD(+) = a (2E)-enoyl-[ACP] + NADH + H(+)</text>
        <dbReference type="Rhea" id="RHEA:10240"/>
        <dbReference type="Rhea" id="RHEA-COMP:9925"/>
        <dbReference type="Rhea" id="RHEA-COMP:9926"/>
        <dbReference type="ChEBI" id="CHEBI:15378"/>
        <dbReference type="ChEBI" id="CHEBI:57540"/>
        <dbReference type="ChEBI" id="CHEBI:57945"/>
        <dbReference type="ChEBI" id="CHEBI:78784"/>
        <dbReference type="ChEBI" id="CHEBI:78785"/>
        <dbReference type="EC" id="1.3.1.9"/>
    </reaction>
</comment>
<dbReference type="InterPro" id="IPR014043">
    <property type="entry name" value="Acyl_transferase_dom"/>
</dbReference>
<dbReference type="Gene3D" id="6.20.240.10">
    <property type="match status" value="1"/>
</dbReference>
<dbReference type="PRINTS" id="PR01483">
    <property type="entry name" value="FASYNTHASE"/>
</dbReference>
<dbReference type="GO" id="GO:0004313">
    <property type="term" value="F:[acyl-carrier-protein] S-acetyltransferase activity"/>
    <property type="evidence" value="ECO:0007669"/>
    <property type="project" value="UniProtKB-EC"/>
</dbReference>
<dbReference type="RefSeq" id="XP_025522447.1">
    <property type="nucleotide sequence ID" value="XM_025669344.1"/>
</dbReference>
<dbReference type="Gene3D" id="1.20.1050.120">
    <property type="match status" value="1"/>
</dbReference>
<evidence type="ECO:0000256" key="12">
    <source>
        <dbReference type="ARBA" id="ARBA00048237"/>
    </source>
</evidence>
<evidence type="ECO:0000256" key="8">
    <source>
        <dbReference type="ARBA" id="ARBA00023027"/>
    </source>
</evidence>
<dbReference type="GO" id="GO:0016297">
    <property type="term" value="F:fatty acyl-[ACP] hydrolase activity"/>
    <property type="evidence" value="ECO:0007669"/>
    <property type="project" value="UniProtKB-EC"/>
</dbReference>
<evidence type="ECO:0000256" key="4">
    <source>
        <dbReference type="ARBA" id="ARBA00022679"/>
    </source>
</evidence>
<evidence type="ECO:0000259" key="19">
    <source>
        <dbReference type="SMART" id="SM00827"/>
    </source>
</evidence>
<dbReference type="InterPro" id="IPR013785">
    <property type="entry name" value="Aldolase_TIM"/>
</dbReference>
<dbReference type="Pfam" id="PF13452">
    <property type="entry name" value="FAS1_DH_region"/>
    <property type="match status" value="1"/>
</dbReference>
<dbReference type="Pfam" id="PF08354">
    <property type="entry name" value="Fas1-AflB-like_hel"/>
    <property type="match status" value="1"/>
</dbReference>
<dbReference type="GO" id="GO:0004312">
    <property type="term" value="F:fatty acid synthase activity"/>
    <property type="evidence" value="ECO:0007669"/>
    <property type="project" value="InterPro"/>
</dbReference>
<dbReference type="EMBL" id="KZ824865">
    <property type="protein sequence ID" value="RAH76553.1"/>
    <property type="molecule type" value="Genomic_DNA"/>
</dbReference>
<evidence type="ECO:0000256" key="10">
    <source>
        <dbReference type="ARBA" id="ARBA00023268"/>
    </source>
</evidence>
<comment type="subunit">
    <text evidence="11">[Alpha(6)beta(6)] hexamers of two multifunctional subunits (alpha and beta).</text>
</comment>
<dbReference type="SUPFAM" id="SSF52151">
    <property type="entry name" value="FabD/lysophospholipase-like"/>
    <property type="match status" value="2"/>
</dbReference>
<dbReference type="CDD" id="cd03447">
    <property type="entry name" value="FAS_MaoC"/>
    <property type="match status" value="1"/>
</dbReference>
<name>A0A8T8WLG5_ASPJA</name>
<dbReference type="InterPro" id="IPR041099">
    <property type="entry name" value="FAS1_N"/>
</dbReference>
<dbReference type="SUPFAM" id="SSF54637">
    <property type="entry name" value="Thioesterase/thiol ester dehydrase-isomerase"/>
    <property type="match status" value="2"/>
</dbReference>
<dbReference type="Gene3D" id="3.40.366.10">
    <property type="entry name" value="Malonyl-Coenzyme A Acyl Carrier Protein, domain 2"/>
    <property type="match status" value="3"/>
</dbReference>
<dbReference type="PANTHER" id="PTHR10982">
    <property type="entry name" value="MALONYL COA-ACYL CARRIER PROTEIN TRANSACYLASE"/>
    <property type="match status" value="1"/>
</dbReference>
<dbReference type="FunFam" id="1.20.930.70:FF:000001">
    <property type="entry name" value="Fatty acid synthase beta subunit dehydratase"/>
    <property type="match status" value="1"/>
</dbReference>
<dbReference type="Gene3D" id="1.20.930.70">
    <property type="match status" value="1"/>
</dbReference>
<dbReference type="InterPro" id="IPR003965">
    <property type="entry name" value="Fatty_acid_synthase"/>
</dbReference>
<dbReference type="InterPro" id="IPR032088">
    <property type="entry name" value="SAT"/>
</dbReference>
<evidence type="ECO:0000256" key="6">
    <source>
        <dbReference type="ARBA" id="ARBA00022857"/>
    </source>
</evidence>
<dbReference type="InterPro" id="IPR016452">
    <property type="entry name" value="Fas1/AflB-like"/>
</dbReference>
<sequence length="2091" mass="231691">MGNLDLSLMDQCPAYLSSSSSSGIVMRASIPSSSPPCLPSFMTSSRATAVEIPLIWKHLDLTLTVPSSQLHYLQSQKDAFIQWQTSKENEAEQELGSALELCLKYVEFLIRQHSPRSALVAVLRAFESRFLQDDEDIHSKVAELIPYSKSRQSYLTVYYRAVELSGNGELENHIFPTRNRMSALFQHAQTNRFQLLAVFGGQGEASRTCVQELIDLHATYKPMLHSFFGTVGDMLNKLSNLPECVSYFGAQPLDLQAWVNDSSTTPDTGRIAQAPISVPVIGVLSLARYCVTCRLLGLNPGELRALLRATTGHSQGLLVSAVIAMSDTWETFFDNSGLAVEALFWLGWECHQGAPCTLASAAHALGDCTDDYSMPSYMLSVRGIRRNKLESTLAHMNQLLPSQAQIHLALINARDQFVVAGPSTSLVHLQSYLKEVVGSEQDQSRVPFSSRKPWIQSSFLPISTPFHTPFLTKAADALKKRFSRHQVVPEDFKIPVYHTHTGQDLREVKGNLLHTIFDAIAREPCDWPTALTGSLPLSNSMHSPSHILVFDRGGLGPLVKKIQEGRGIRIIQASDLESRDPEIGTMRDLFSPRLLETSTRIQSWSQRYQPRLVNGGTVSLETRLSRLLGSPPIMVAGMTPTTVHWDFVASIMNAGYHAELAGGGYRSSSDMTTVIKELIGNIRPGRGVTCNLIYANPRAMGWQIAMLRRLSHDRIPIDGLTIGAGVPSAEIVSEYIRTLGLRHISFKPSSVSTIRQVVDIAKTHPDFPIVLQWTGGRGGGHHSYEDFHAPILSTYGTIRQQSNIYLVAGSGFGNSESIYPYLSGQWSVSHGYPCMPFDGVLLGSRLMVAREAHTSPAVKQVITNTPGVPESEWMKTYSGPAGGILTVQSEMGEPIHKIATRGVQLWADMDRTVFKLPRKDRVAYLTKNRDSIIQRLNADFAKPWFGRDARGVVVELEDMTYAEVLHRMVDLMYVRHQKRWIDPSYARFTFHIATRTLERLPCASLDHRADISHAVLSENPELFLRSILDVCPAARDEVLNPEDVSFFLLESRKPNQKPVNFIPALNEYFEWYFKKDSLWQAEDIEAVPDQDPERVCILHGPVAAQYSVDRDESAQEILDGILGGLIERFQRDNCLEDSTSSSASGLATPDSWSSISGLREIAVDDMSIPTSILTSDALDDRSVHVSAAGLSLSRSLPPWIRAVFGDPMLLQNRRRQRNPFQHFIAANTDAIFHYDPDRGEISVCVQDACRVTSSMKLSSPNGVNIVLELYPPQVLEPLRLFYRFDPSSIPFSLSEIMNERNSRVKSFYSRLWFGEDVSTGGSIHDTFYGKEMTLTEQVLQDMIAAVGQAFPDPRLVFLDSDVLPISIGIVIAWDVLTKPLVLQDVGADLLRLVHRSNTFEYCPDAAMLRVGDVVRSQSQVRAIFVEEAGMVVVVEAQIKRSGKAVLMVTSTFIFRGNFDRERELFRRVREPERKLHLGSELDETVLRRREWFYVDDETISLVGKTLLFTLETHTIPKEGGLKGLRVTGTARAQLGGYLWKEVGTVNYSCDDCVGNPVLEFLDRKGSLASPEVELKTSGWTGLSSMEVQMPPSNQPYANVSKDFNPIHVSSLFASVADLPGTLSHGMSTSAVTVAAFEHLALHGDRCRLRSFTASFTGMVMPMEKLVVQIRHTAMVEGRMRFAIEVTRKDSGEKVLDGGAVVDQPATAYLFTGQGSQSKGMGMDLYESSLVAKALWDEIDVQLYDSYGWSVLDIVRNNPKSITVHFGGKRGRKIRQNYLSITTETVLPDNTRIETPALPGLTSRSTSYTFTDPKGLLYSTQFAQPAILLFEVAVIADLRSKGYVSPDALYAGHSLGEYGALSALSQSIPMGALAELSFYRGLMMQASVARGEQGAAYGMTAVNPKRVGKFFDATALGRLVEMIAAVSHELLEIVNHNVKGEQYVCSGTDTNLWVLGKVLDGLSLSPNGPHQIREMMNDQTEMRAIDATIKNLLGAAQGLRKPIQLQRGTASIPLQGIDVPFHSSHLKSTVDRFRQCLLKPGFLEGNVNMAELEGRYIPNVMAKPFSVNEEYVREAYALTQSPILGEILGVTA</sequence>
<dbReference type="Proteomes" id="UP000249497">
    <property type="component" value="Unassembled WGS sequence"/>
</dbReference>
<evidence type="ECO:0000256" key="2">
    <source>
        <dbReference type="ARBA" id="ARBA00005179"/>
    </source>
</evidence>
<evidence type="ECO:0000313" key="20">
    <source>
        <dbReference type="EMBL" id="RAH76553.1"/>
    </source>
</evidence>
<comment type="similarity">
    <text evidence="3 17">Belongs to the fungal fatty acid synthetase subunit beta family.</text>
</comment>
<dbReference type="SUPFAM" id="SSF51395">
    <property type="entry name" value="FMN-linked oxidoreductases"/>
    <property type="match status" value="1"/>
</dbReference>
<feature type="domain" description="Malonyl-CoA:ACP transacylase (MAT)" evidence="19">
    <location>
        <begin position="1709"/>
        <end position="2041"/>
    </location>
</feature>
<dbReference type="InterPro" id="IPR050830">
    <property type="entry name" value="Fungal_FAS"/>
</dbReference>
<keyword evidence="5 17" id="KW-0378">Hydrolase</keyword>
<comment type="catalytic activity">
    <reaction evidence="12">
        <text>acetyl-CoA + n malonyl-CoA + 2n NADPH + 4n H(+) = a long-chain-acyl-CoA + n CoA + n CO2 + 2n NADP(+).</text>
        <dbReference type="EC" id="2.3.1.86"/>
    </reaction>
</comment>
<dbReference type="InterPro" id="IPR039569">
    <property type="entry name" value="FAS1-like_DH_region"/>
</dbReference>
<comment type="catalytic activity">
    <reaction evidence="1">
        <text>a (3R)-hydroxyacyl-[ACP] = a (2E)-enoyl-[ACP] + H2O</text>
        <dbReference type="Rhea" id="RHEA:13097"/>
        <dbReference type="Rhea" id="RHEA-COMP:9925"/>
        <dbReference type="Rhea" id="RHEA-COMP:9945"/>
        <dbReference type="ChEBI" id="CHEBI:15377"/>
        <dbReference type="ChEBI" id="CHEBI:78784"/>
        <dbReference type="ChEBI" id="CHEBI:78827"/>
        <dbReference type="EC" id="4.2.1.59"/>
    </reaction>
</comment>
<evidence type="ECO:0000256" key="1">
    <source>
        <dbReference type="ARBA" id="ARBA00001055"/>
    </source>
</evidence>
<dbReference type="GO" id="GO:0004321">
    <property type="term" value="F:fatty-acyl-CoA synthase activity"/>
    <property type="evidence" value="ECO:0007669"/>
    <property type="project" value="UniProtKB-EC"/>
</dbReference>
<organism evidence="20 21">
    <name type="scientific">Aspergillus japonicus CBS 114.51</name>
    <dbReference type="NCBI Taxonomy" id="1448312"/>
    <lineage>
        <taxon>Eukaryota</taxon>
        <taxon>Fungi</taxon>
        <taxon>Dikarya</taxon>
        <taxon>Ascomycota</taxon>
        <taxon>Pezizomycotina</taxon>
        <taxon>Eurotiomycetes</taxon>
        <taxon>Eurotiomycetidae</taxon>
        <taxon>Eurotiales</taxon>
        <taxon>Aspergillaceae</taxon>
        <taxon>Aspergillus</taxon>
        <taxon>Aspergillus subgen. Circumdati</taxon>
    </lineage>
</organism>
<comment type="catalytic activity">
    <reaction evidence="14">
        <text>(9Z)-octadecenoyl-[ACP] + H2O = (9Z)-octadecenoate + holo-[ACP] + H(+)</text>
        <dbReference type="Rhea" id="RHEA:15057"/>
        <dbReference type="Rhea" id="RHEA-COMP:9685"/>
        <dbReference type="Rhea" id="RHEA-COMP:9924"/>
        <dbReference type="ChEBI" id="CHEBI:15377"/>
        <dbReference type="ChEBI" id="CHEBI:15378"/>
        <dbReference type="ChEBI" id="CHEBI:30823"/>
        <dbReference type="ChEBI" id="CHEBI:64479"/>
        <dbReference type="ChEBI" id="CHEBI:78783"/>
        <dbReference type="EC" id="3.1.2.14"/>
    </reaction>
</comment>
<dbReference type="Pfam" id="PF00698">
    <property type="entry name" value="Acyl_transf_1"/>
    <property type="match status" value="1"/>
</dbReference>
<dbReference type="PANTHER" id="PTHR10982:SF21">
    <property type="entry name" value="FATTY ACID SYNTHASE SUBUNIT BETA"/>
    <property type="match status" value="1"/>
</dbReference>
<proteinExistence type="inferred from homology"/>
<evidence type="ECO:0000256" key="9">
    <source>
        <dbReference type="ARBA" id="ARBA00023239"/>
    </source>
</evidence>
<dbReference type="GO" id="GO:0006633">
    <property type="term" value="P:fatty acid biosynthetic process"/>
    <property type="evidence" value="ECO:0007669"/>
    <property type="project" value="InterPro"/>
</dbReference>
<comment type="pathway">
    <text evidence="2">Secondary metabolite biosynthesis.</text>
</comment>
<keyword evidence="9" id="KW-0456">Lyase</keyword>
<evidence type="ECO:0000256" key="15">
    <source>
        <dbReference type="ARBA" id="ARBA00048572"/>
    </source>
</evidence>
<keyword evidence="7 17" id="KW-0560">Oxidoreductase</keyword>
<protein>
    <submittedName>
        <fullName evidence="20">Beta subunit of fatty acid synthase</fullName>
    </submittedName>
</protein>
<evidence type="ECO:0000256" key="13">
    <source>
        <dbReference type="ARBA" id="ARBA00048462"/>
    </source>
</evidence>
<dbReference type="Pfam" id="PF17951">
    <property type="entry name" value="FAS_meander"/>
    <property type="match status" value="1"/>
</dbReference>
<dbReference type="InterPro" id="IPR040883">
    <property type="entry name" value="FAS_meander"/>
</dbReference>
<dbReference type="Gene3D" id="3.20.20.70">
    <property type="entry name" value="Aldolase class I"/>
    <property type="match status" value="1"/>
</dbReference>
<evidence type="ECO:0000313" key="21">
    <source>
        <dbReference type="Proteomes" id="UP000249497"/>
    </source>
</evidence>
<dbReference type="Pfam" id="PF16073">
    <property type="entry name" value="SAT"/>
    <property type="match status" value="1"/>
</dbReference>
<keyword evidence="4 17" id="KW-0808">Transferase</keyword>
<dbReference type="GeneID" id="37173036"/>
<keyword evidence="8 17" id="KW-0520">NAD</keyword>
<dbReference type="Pfam" id="PF01575">
    <property type="entry name" value="MaoC_dehydratas"/>
    <property type="match status" value="1"/>
</dbReference>
<dbReference type="InterPro" id="IPR029069">
    <property type="entry name" value="HotDog_dom_sf"/>
</dbReference>
<evidence type="ECO:0000256" key="3">
    <source>
        <dbReference type="ARBA" id="ARBA00010009"/>
    </source>
</evidence>
<accession>A0A8T8WLG5</accession>
<dbReference type="OrthoDB" id="4251012at2759"/>
<keyword evidence="6 17" id="KW-0521">NADP</keyword>
<gene>
    <name evidence="20" type="ORF">BO86DRAFT_349157</name>
</gene>
<dbReference type="PIRSF" id="PIRSF005562">
    <property type="entry name" value="FAS_yeast_beta"/>
    <property type="match status" value="1"/>
</dbReference>
<comment type="catalytic activity">
    <reaction evidence="16">
        <text>holo-[ACP] + acetyl-CoA = acetyl-[ACP] + CoA</text>
        <dbReference type="Rhea" id="RHEA:41788"/>
        <dbReference type="Rhea" id="RHEA-COMP:9621"/>
        <dbReference type="Rhea" id="RHEA-COMP:9685"/>
        <dbReference type="ChEBI" id="CHEBI:57287"/>
        <dbReference type="ChEBI" id="CHEBI:57288"/>
        <dbReference type="ChEBI" id="CHEBI:64479"/>
        <dbReference type="ChEBI" id="CHEBI:78446"/>
        <dbReference type="EC" id="2.3.1.38"/>
    </reaction>
</comment>
<reference evidence="20 21" key="1">
    <citation type="submission" date="2018-02" db="EMBL/GenBank/DDBJ databases">
        <title>The genomes of Aspergillus section Nigri reveals drivers in fungal speciation.</title>
        <authorList>
            <consortium name="DOE Joint Genome Institute"/>
            <person name="Vesth T.C."/>
            <person name="Nybo J."/>
            <person name="Theobald S."/>
            <person name="Brandl J."/>
            <person name="Frisvad J.C."/>
            <person name="Nielsen K.F."/>
            <person name="Lyhne E.K."/>
            <person name="Kogle M.E."/>
            <person name="Kuo A."/>
            <person name="Riley R."/>
            <person name="Clum A."/>
            <person name="Nolan M."/>
            <person name="Lipzen A."/>
            <person name="Salamov A."/>
            <person name="Henrissat B."/>
            <person name="Wiebenga A."/>
            <person name="De vries R.P."/>
            <person name="Grigoriev I.V."/>
            <person name="Mortensen U.H."/>
            <person name="Andersen M.R."/>
            <person name="Baker S.E."/>
        </authorList>
    </citation>
    <scope>NUCLEOTIDE SEQUENCE [LARGE SCALE GENOMIC DNA]</scope>
    <source>
        <strain evidence="20 21">CBS 114.51</strain>
    </source>
</reference>
<evidence type="ECO:0000256" key="5">
    <source>
        <dbReference type="ARBA" id="ARBA00022801"/>
    </source>
</evidence>
<comment type="catalytic activity">
    <reaction evidence="13">
        <text>holo-[ACP] + malonyl-CoA = malonyl-[ACP] + CoA</text>
        <dbReference type="Rhea" id="RHEA:41792"/>
        <dbReference type="Rhea" id="RHEA-COMP:9623"/>
        <dbReference type="Rhea" id="RHEA-COMP:9685"/>
        <dbReference type="ChEBI" id="CHEBI:57287"/>
        <dbReference type="ChEBI" id="CHEBI:57384"/>
        <dbReference type="ChEBI" id="CHEBI:64479"/>
        <dbReference type="ChEBI" id="CHEBI:78449"/>
        <dbReference type="EC" id="2.3.1.39"/>
    </reaction>
</comment>
<dbReference type="Pfam" id="PF22235">
    <property type="entry name" value="FAS1_thioest_ins"/>
    <property type="match status" value="1"/>
</dbReference>
<dbReference type="GO" id="GO:0019171">
    <property type="term" value="F:(3R)-hydroxyacyl-[acyl-carrier-protein] dehydratase activity"/>
    <property type="evidence" value="ECO:0007669"/>
    <property type="project" value="UniProtKB-EC"/>
</dbReference>